<dbReference type="OrthoDB" id="5865157at2759"/>
<sequence>MGVMQTPPPPTTTAVQKRKALGIDSLLEAKRSCGMIALKKELAGLIERKKEFLMAQRRASLLVDERMTDERTVMNEFAEFYRKVSSAPMAVEDHKEQMNLINHTIKESVVIEWPRQVTGLSGKASDDVVEVDLAPLIHRARNVVKCRTSHPTMRVKVYAISKEDGAIGTQPRTMEAFFRASLVKLASDGADSRCCQVAGKMILTQREGTAATKLLDQSGATVNCDGKLVASQSSPDASALVLLEQLHEKAAKTTTLKYENGFLCATFPEMGVTLNSMVDRRQLATRYAIQVEVGINVDNKLIVNHLVVSHPFLIAITNDQTEPLLHSIFWHRLVHADHNEPTDSSVDHTPIPWGLLRKALRSFVKSQLVQARFLSFHELCHIQGMILLPRIVQCRTTEQVSALETSLFGNLSQPAECDENPSRHLRNRLLSEEVLPTTLIERKEFMTDKCYSILDMATELGHSVWFWLFRATEMIQDVGHRLSPSPNAGDKKSTKTKKQLAASDDYQTMLSLFNKQILTFCSIRDVQKAFEKCDSKGDSIAVRFCDENAGYFSFVYGVERGKPVMGSISSDQVKDFKQGLPEVLFDESFPSRYSQMIRFEASSPDEKCFAPSLLLKRNVFHNYVTQRSKPNSVPILDEESVRVDALSGVQLARASPPPPQATGLPSSVFTSVAQNIDWSLFSESMGNLGFNQGVLPLMGSNNMDFASLLKLITHEPSEEQNDVDLPSTSEETVSPALDSGLQKALTSSAPRRAAVEEEEDEDGDTPTTMSIAEMLLRQYHEEHGGSPSS</sequence>
<dbReference type="Proteomes" id="UP000835052">
    <property type="component" value="Unassembled WGS sequence"/>
</dbReference>
<dbReference type="EMBL" id="CAJGYM010000007">
    <property type="protein sequence ID" value="CAD6187954.1"/>
    <property type="molecule type" value="Genomic_DNA"/>
</dbReference>
<dbReference type="AlphaFoldDB" id="A0A8S1GY81"/>
<keyword evidence="3" id="KW-1185">Reference proteome</keyword>
<evidence type="ECO:0000313" key="3">
    <source>
        <dbReference type="Proteomes" id="UP000835052"/>
    </source>
</evidence>
<organism evidence="2 3">
    <name type="scientific">Caenorhabditis auriculariae</name>
    <dbReference type="NCBI Taxonomy" id="2777116"/>
    <lineage>
        <taxon>Eukaryota</taxon>
        <taxon>Metazoa</taxon>
        <taxon>Ecdysozoa</taxon>
        <taxon>Nematoda</taxon>
        <taxon>Chromadorea</taxon>
        <taxon>Rhabditida</taxon>
        <taxon>Rhabditina</taxon>
        <taxon>Rhabditomorpha</taxon>
        <taxon>Rhabditoidea</taxon>
        <taxon>Rhabditidae</taxon>
        <taxon>Peloderinae</taxon>
        <taxon>Caenorhabditis</taxon>
    </lineage>
</organism>
<protein>
    <submittedName>
        <fullName evidence="2">Uncharacterized protein</fullName>
    </submittedName>
</protein>
<comment type="caution">
    <text evidence="2">The sequence shown here is derived from an EMBL/GenBank/DDBJ whole genome shotgun (WGS) entry which is preliminary data.</text>
</comment>
<name>A0A8S1GY81_9PELO</name>
<reference evidence="2" key="1">
    <citation type="submission" date="2020-10" db="EMBL/GenBank/DDBJ databases">
        <authorList>
            <person name="Kikuchi T."/>
        </authorList>
    </citation>
    <scope>NUCLEOTIDE SEQUENCE</scope>
    <source>
        <strain evidence="2">NKZ352</strain>
    </source>
</reference>
<accession>A0A8S1GY81</accession>
<proteinExistence type="predicted"/>
<evidence type="ECO:0000256" key="1">
    <source>
        <dbReference type="SAM" id="MobiDB-lite"/>
    </source>
</evidence>
<evidence type="ECO:0000313" key="2">
    <source>
        <dbReference type="EMBL" id="CAD6187954.1"/>
    </source>
</evidence>
<gene>
    <name evidence="2" type="ORF">CAUJ_LOCUS3873</name>
</gene>
<feature type="region of interest" description="Disordered" evidence="1">
    <location>
        <begin position="717"/>
        <end position="770"/>
    </location>
</feature>